<dbReference type="EMBL" id="JANKAS010000003">
    <property type="protein sequence ID" value="MCR1898442.1"/>
    <property type="molecule type" value="Genomic_DNA"/>
</dbReference>
<keyword evidence="3" id="KW-0597">Phosphoprotein</keyword>
<dbReference type="GO" id="GO:0005737">
    <property type="term" value="C:cytoplasm"/>
    <property type="evidence" value="ECO:0007669"/>
    <property type="project" value="UniProtKB-SubCell"/>
</dbReference>
<keyword evidence="4 8" id="KW-0762">Sugar transport</keyword>
<dbReference type="CDD" id="cd00211">
    <property type="entry name" value="PTS_IIA_fru"/>
    <property type="match status" value="1"/>
</dbReference>
<dbReference type="GO" id="GO:0009401">
    <property type="term" value="P:phosphoenolpyruvate-dependent sugar phosphotransferase system"/>
    <property type="evidence" value="ECO:0007669"/>
    <property type="project" value="UniProtKB-KW"/>
</dbReference>
<feature type="domain" description="PTS EIIA type-2" evidence="7">
    <location>
        <begin position="5"/>
        <end position="150"/>
    </location>
</feature>
<keyword evidence="9" id="KW-1185">Reference proteome</keyword>
<evidence type="ECO:0000256" key="3">
    <source>
        <dbReference type="ARBA" id="ARBA00022553"/>
    </source>
</evidence>
<dbReference type="PROSITE" id="PS00372">
    <property type="entry name" value="PTS_EIIA_TYPE_2_HIS"/>
    <property type="match status" value="1"/>
</dbReference>
<accession>A0AAE3KZK9</accession>
<proteinExistence type="predicted"/>
<organism evidence="8 9">
    <name type="scientific">Irregularibacter muris</name>
    <dbReference type="NCBI Taxonomy" id="1796619"/>
    <lineage>
        <taxon>Bacteria</taxon>
        <taxon>Bacillati</taxon>
        <taxon>Bacillota</taxon>
        <taxon>Clostridia</taxon>
        <taxon>Eubacteriales</taxon>
        <taxon>Eubacteriaceae</taxon>
        <taxon>Irregularibacter</taxon>
    </lineage>
</organism>
<dbReference type="InterPro" id="IPR051541">
    <property type="entry name" value="PTS_SugarTrans_NitroReg"/>
</dbReference>
<keyword evidence="6" id="KW-0598">Phosphotransferase system</keyword>
<dbReference type="NCBIfam" id="TIGR00848">
    <property type="entry name" value="fruA"/>
    <property type="match status" value="1"/>
</dbReference>
<dbReference type="PANTHER" id="PTHR47738">
    <property type="entry name" value="PTS SYSTEM FRUCTOSE-LIKE EIIA COMPONENT-RELATED"/>
    <property type="match status" value="1"/>
</dbReference>
<keyword evidence="5" id="KW-0808">Transferase</keyword>
<gene>
    <name evidence="8" type="ORF">NSA47_05485</name>
</gene>
<comment type="subcellular location">
    <subcellularLocation>
        <location evidence="1">Cytoplasm</location>
    </subcellularLocation>
</comment>
<evidence type="ECO:0000256" key="2">
    <source>
        <dbReference type="ARBA" id="ARBA00022448"/>
    </source>
</evidence>
<dbReference type="FunFam" id="3.40.930.10:FF:000009">
    <property type="entry name" value="PTS system, fructose specific IIABC component"/>
    <property type="match status" value="1"/>
</dbReference>
<dbReference type="GO" id="GO:0008982">
    <property type="term" value="F:protein-N(PI)-phosphohistidine-sugar phosphotransferase activity"/>
    <property type="evidence" value="ECO:0007669"/>
    <property type="project" value="InterPro"/>
</dbReference>
<dbReference type="SUPFAM" id="SSF55804">
    <property type="entry name" value="Phoshotransferase/anion transport protein"/>
    <property type="match status" value="1"/>
</dbReference>
<dbReference type="InterPro" id="IPR016152">
    <property type="entry name" value="PTrfase/Anion_transptr"/>
</dbReference>
<keyword evidence="2" id="KW-0813">Transport</keyword>
<dbReference type="RefSeq" id="WP_257529910.1">
    <property type="nucleotide sequence ID" value="NZ_JANKAS010000003.1"/>
</dbReference>
<dbReference type="InterPro" id="IPR002178">
    <property type="entry name" value="PTS_EIIA_type-2_dom"/>
</dbReference>
<evidence type="ECO:0000256" key="4">
    <source>
        <dbReference type="ARBA" id="ARBA00022597"/>
    </source>
</evidence>
<evidence type="ECO:0000256" key="1">
    <source>
        <dbReference type="ARBA" id="ARBA00004496"/>
    </source>
</evidence>
<dbReference type="AlphaFoldDB" id="A0AAE3KZK9"/>
<dbReference type="Pfam" id="PF00359">
    <property type="entry name" value="PTS_EIIA_2"/>
    <property type="match status" value="1"/>
</dbReference>
<dbReference type="Gene3D" id="3.40.930.10">
    <property type="entry name" value="Mannitol-specific EII, Chain A"/>
    <property type="match status" value="1"/>
</dbReference>
<evidence type="ECO:0000313" key="8">
    <source>
        <dbReference type="EMBL" id="MCR1898442.1"/>
    </source>
</evidence>
<dbReference type="PANTHER" id="PTHR47738:SF2">
    <property type="entry name" value="PTS SYSTEM FRUCTOSE-LIKE EIIA COMPONENT"/>
    <property type="match status" value="1"/>
</dbReference>
<evidence type="ECO:0000259" key="7">
    <source>
        <dbReference type="PROSITE" id="PS51094"/>
    </source>
</evidence>
<dbReference type="PROSITE" id="PS51094">
    <property type="entry name" value="PTS_EIIA_TYPE_2"/>
    <property type="match status" value="1"/>
</dbReference>
<evidence type="ECO:0000313" key="9">
    <source>
        <dbReference type="Proteomes" id="UP001205748"/>
    </source>
</evidence>
<evidence type="ECO:0000256" key="5">
    <source>
        <dbReference type="ARBA" id="ARBA00022679"/>
    </source>
</evidence>
<evidence type="ECO:0000256" key="6">
    <source>
        <dbReference type="ARBA" id="ARBA00022683"/>
    </source>
</evidence>
<name>A0AAE3KZK9_9FIRM</name>
<comment type="caution">
    <text evidence="8">The sequence shown here is derived from an EMBL/GenBank/DDBJ whole genome shotgun (WGS) entry which is preliminary data.</text>
</comment>
<sequence length="151" mass="16759">MDLRNIILEERINLNLKAKTKQEAIDELTDLLVKTGSITDKEGFIKDVYAREEIGETGMGGYIAIPHGKSKHVAKTALAIGRTSEEIQWESLDGKGVKLIILFAVPEEDKTSVHIKLLAQVASTLGDEEKCEKLLSVESTEDILEIMTKHE</sequence>
<dbReference type="InterPro" id="IPR004715">
    <property type="entry name" value="PTS_IIA_fruc"/>
</dbReference>
<dbReference type="GO" id="GO:0016020">
    <property type="term" value="C:membrane"/>
    <property type="evidence" value="ECO:0007669"/>
    <property type="project" value="InterPro"/>
</dbReference>
<protein>
    <submittedName>
        <fullName evidence="8">PTS sugar transporter subunit IIA</fullName>
    </submittedName>
</protein>
<reference evidence="8" key="1">
    <citation type="submission" date="2022-07" db="EMBL/GenBank/DDBJ databases">
        <title>Enhanced cultured diversity of the mouse gut microbiota enables custom-made synthetic communities.</title>
        <authorList>
            <person name="Afrizal A."/>
        </authorList>
    </citation>
    <scope>NUCLEOTIDE SEQUENCE</scope>
    <source>
        <strain evidence="8">DSM 28593</strain>
    </source>
</reference>
<dbReference type="Proteomes" id="UP001205748">
    <property type="component" value="Unassembled WGS sequence"/>
</dbReference>